<protein>
    <recommendedName>
        <fullName evidence="1">DDE-1 domain-containing protein</fullName>
    </recommendedName>
</protein>
<dbReference type="GO" id="GO:0003676">
    <property type="term" value="F:nucleic acid binding"/>
    <property type="evidence" value="ECO:0007669"/>
    <property type="project" value="InterPro"/>
</dbReference>
<gene>
    <name evidence="2" type="ORF">O9G_000834</name>
</gene>
<keyword evidence="3" id="KW-1185">Reference proteome</keyword>
<dbReference type="EMBL" id="KE561117">
    <property type="protein sequence ID" value="EPZ32759.1"/>
    <property type="molecule type" value="Genomic_DNA"/>
</dbReference>
<reference evidence="2 3" key="1">
    <citation type="journal article" date="2013" name="Curr. Biol.">
        <title>Shared signatures of parasitism and phylogenomics unite Cryptomycota and microsporidia.</title>
        <authorList>
            <person name="James T.Y."/>
            <person name="Pelin A."/>
            <person name="Bonen L."/>
            <person name="Ahrendt S."/>
            <person name="Sain D."/>
            <person name="Corradi N."/>
            <person name="Stajich J.E."/>
        </authorList>
    </citation>
    <scope>NUCLEOTIDE SEQUENCE [LARGE SCALE GENOMIC DNA]</scope>
    <source>
        <strain evidence="2 3">CSF55</strain>
    </source>
</reference>
<sequence>MCTIVNNGDKLPLYCVFNGRRYAAGTRPGRNTVAYEIQRPEEFGYPASWFDGEIVKPYVEANPERFFILLLDGFKPHKEDALFTTLCAETPNLRKEILPPNCTSFLQPLDVGINGPLRVKLSKLWTNWAVENYQNSSAECRILSLVKPDRVLVSKWLNIVWEKIPKATVFKSFSKPGFPIQDTKNNFPDHFIINENNEEFIVQVLLEEVQEYENNENGFHEFQDGFDL</sequence>
<dbReference type="Pfam" id="PF03184">
    <property type="entry name" value="DDE_1"/>
    <property type="match status" value="1"/>
</dbReference>
<dbReference type="STRING" id="988480.A0A075AW51"/>
<dbReference type="HOGENOM" id="CLU_1215379_0_0_1"/>
<name>A0A075AW51_ROZAC</name>
<accession>A0A075AW51</accession>
<feature type="domain" description="DDE-1" evidence="1">
    <location>
        <begin position="1"/>
        <end position="172"/>
    </location>
</feature>
<organism evidence="2 3">
    <name type="scientific">Rozella allomycis (strain CSF55)</name>
    <dbReference type="NCBI Taxonomy" id="988480"/>
    <lineage>
        <taxon>Eukaryota</taxon>
        <taxon>Fungi</taxon>
        <taxon>Fungi incertae sedis</taxon>
        <taxon>Cryptomycota</taxon>
        <taxon>Cryptomycota incertae sedis</taxon>
        <taxon>Rozella</taxon>
    </lineage>
</organism>
<evidence type="ECO:0000259" key="1">
    <source>
        <dbReference type="Pfam" id="PF03184"/>
    </source>
</evidence>
<dbReference type="OrthoDB" id="3064354at2759"/>
<dbReference type="AlphaFoldDB" id="A0A075AW51"/>
<dbReference type="InterPro" id="IPR004875">
    <property type="entry name" value="DDE_SF_endonuclease_dom"/>
</dbReference>
<dbReference type="Proteomes" id="UP000030755">
    <property type="component" value="Unassembled WGS sequence"/>
</dbReference>
<evidence type="ECO:0000313" key="2">
    <source>
        <dbReference type="EMBL" id="EPZ32759.1"/>
    </source>
</evidence>
<proteinExistence type="predicted"/>
<evidence type="ECO:0000313" key="3">
    <source>
        <dbReference type="Proteomes" id="UP000030755"/>
    </source>
</evidence>